<dbReference type="Gene3D" id="1.20.1250.20">
    <property type="entry name" value="MFS general substrate transporter like domains"/>
    <property type="match status" value="1"/>
</dbReference>
<feature type="transmembrane region" description="Helical" evidence="1">
    <location>
        <begin position="48"/>
        <end position="71"/>
    </location>
</feature>
<organism evidence="2 3">
    <name type="scientific">Bugula neritina</name>
    <name type="common">Brown bryozoan</name>
    <name type="synonym">Sertularia neritina</name>
    <dbReference type="NCBI Taxonomy" id="10212"/>
    <lineage>
        <taxon>Eukaryota</taxon>
        <taxon>Metazoa</taxon>
        <taxon>Spiralia</taxon>
        <taxon>Lophotrochozoa</taxon>
        <taxon>Bryozoa</taxon>
        <taxon>Gymnolaemata</taxon>
        <taxon>Cheilostomatida</taxon>
        <taxon>Flustrina</taxon>
        <taxon>Buguloidea</taxon>
        <taxon>Bugulidae</taxon>
        <taxon>Bugula</taxon>
    </lineage>
</organism>
<dbReference type="InterPro" id="IPR036259">
    <property type="entry name" value="MFS_trans_sf"/>
</dbReference>
<proteinExistence type="predicted"/>
<keyword evidence="1" id="KW-0812">Transmembrane</keyword>
<reference evidence="2" key="1">
    <citation type="submission" date="2020-06" db="EMBL/GenBank/DDBJ databases">
        <title>Draft genome of Bugula neritina, a colonial animal packing powerful symbionts and potential medicines.</title>
        <authorList>
            <person name="Rayko M."/>
        </authorList>
    </citation>
    <scope>NUCLEOTIDE SEQUENCE [LARGE SCALE GENOMIC DNA]</scope>
    <source>
        <strain evidence="2">Kwan_BN1</strain>
    </source>
</reference>
<sequence length="90" mass="10226">MNRGSELTREMNSATQALVSGIWLTMLSFGNFLSPILSGMFIEKMSYGWTTTIYGVMCLVLAVMVLLIQLYRVIRNRYGKLDSENKPLLK</sequence>
<protein>
    <submittedName>
        <fullName evidence="2">Uncharacterized protein</fullName>
    </submittedName>
</protein>
<comment type="caution">
    <text evidence="2">The sequence shown here is derived from an EMBL/GenBank/DDBJ whole genome shotgun (WGS) entry which is preliminary data.</text>
</comment>
<evidence type="ECO:0000313" key="2">
    <source>
        <dbReference type="EMBL" id="KAF6017933.1"/>
    </source>
</evidence>
<keyword evidence="1" id="KW-0472">Membrane</keyword>
<dbReference type="Proteomes" id="UP000593567">
    <property type="component" value="Unassembled WGS sequence"/>
</dbReference>
<dbReference type="AlphaFoldDB" id="A0A7J7IVJ0"/>
<dbReference type="EMBL" id="VXIV02003350">
    <property type="protein sequence ID" value="KAF6017933.1"/>
    <property type="molecule type" value="Genomic_DNA"/>
</dbReference>
<feature type="transmembrane region" description="Helical" evidence="1">
    <location>
        <begin position="21"/>
        <end position="42"/>
    </location>
</feature>
<keyword evidence="3" id="KW-1185">Reference proteome</keyword>
<keyword evidence="1" id="KW-1133">Transmembrane helix</keyword>
<dbReference type="SUPFAM" id="SSF103473">
    <property type="entry name" value="MFS general substrate transporter"/>
    <property type="match status" value="1"/>
</dbReference>
<gene>
    <name evidence="2" type="ORF">EB796_023743</name>
</gene>
<evidence type="ECO:0000256" key="1">
    <source>
        <dbReference type="SAM" id="Phobius"/>
    </source>
</evidence>
<name>A0A7J7IVJ0_BUGNE</name>
<accession>A0A7J7IVJ0</accession>
<evidence type="ECO:0000313" key="3">
    <source>
        <dbReference type="Proteomes" id="UP000593567"/>
    </source>
</evidence>